<protein>
    <submittedName>
        <fullName evidence="2">Uncharacterized protein</fullName>
    </submittedName>
</protein>
<feature type="region of interest" description="Disordered" evidence="1">
    <location>
        <begin position="383"/>
        <end position="419"/>
    </location>
</feature>
<evidence type="ECO:0000256" key="1">
    <source>
        <dbReference type="SAM" id="MobiDB-lite"/>
    </source>
</evidence>
<accession>A0A8H8DJZ8</accession>
<evidence type="ECO:0000313" key="2">
    <source>
        <dbReference type="EMBL" id="KAG5461136.1"/>
    </source>
</evidence>
<feature type="compositionally biased region" description="Pro residues" evidence="1">
    <location>
        <begin position="31"/>
        <end position="44"/>
    </location>
</feature>
<feature type="region of interest" description="Disordered" evidence="1">
    <location>
        <begin position="24"/>
        <end position="51"/>
    </location>
</feature>
<proteinExistence type="predicted"/>
<reference evidence="2 3" key="1">
    <citation type="journal article" name="Sci. Rep.">
        <title>Genome-scale phylogenetic analyses confirm Olpidium as the closest living zoosporic fungus to the non-flagellated, terrestrial fungi.</title>
        <authorList>
            <person name="Chang Y."/>
            <person name="Rochon D."/>
            <person name="Sekimoto S."/>
            <person name="Wang Y."/>
            <person name="Chovatia M."/>
            <person name="Sandor L."/>
            <person name="Salamov A."/>
            <person name="Grigoriev I.V."/>
            <person name="Stajich J.E."/>
            <person name="Spatafora J.W."/>
        </authorList>
    </citation>
    <scope>NUCLEOTIDE SEQUENCE [LARGE SCALE GENOMIC DNA]</scope>
    <source>
        <strain evidence="2">S191</strain>
    </source>
</reference>
<keyword evidence="3" id="KW-1185">Reference proteome</keyword>
<gene>
    <name evidence="2" type="ORF">BJ554DRAFT_6719</name>
</gene>
<dbReference type="AlphaFoldDB" id="A0A8H8DJZ8"/>
<organism evidence="2 3">
    <name type="scientific">Olpidium bornovanus</name>
    <dbReference type="NCBI Taxonomy" id="278681"/>
    <lineage>
        <taxon>Eukaryota</taxon>
        <taxon>Fungi</taxon>
        <taxon>Fungi incertae sedis</taxon>
        <taxon>Olpidiomycota</taxon>
        <taxon>Olpidiomycotina</taxon>
        <taxon>Olpidiomycetes</taxon>
        <taxon>Olpidiales</taxon>
        <taxon>Olpidiaceae</taxon>
        <taxon>Olpidium</taxon>
    </lineage>
</organism>
<name>A0A8H8DJZ8_9FUNG</name>
<feature type="compositionally biased region" description="Polar residues" evidence="1">
    <location>
        <begin position="386"/>
        <end position="417"/>
    </location>
</feature>
<feature type="compositionally biased region" description="Basic and acidic residues" evidence="1">
    <location>
        <begin position="136"/>
        <end position="148"/>
    </location>
</feature>
<comment type="caution">
    <text evidence="2">The sequence shown here is derived from an EMBL/GenBank/DDBJ whole genome shotgun (WGS) entry which is preliminary data.</text>
</comment>
<evidence type="ECO:0000313" key="3">
    <source>
        <dbReference type="Proteomes" id="UP000673691"/>
    </source>
</evidence>
<dbReference type="Gene3D" id="1.10.2000.10">
    <property type="entry name" value="Frizzled cysteine-rich domain"/>
    <property type="match status" value="1"/>
</dbReference>
<dbReference type="SUPFAM" id="SSF63501">
    <property type="entry name" value="Frizzled cysteine-rich domain"/>
    <property type="match status" value="1"/>
</dbReference>
<sequence>MQIPVPRDFVTAFALTTTAMRDAGARSNQNPAPPPNVKDGPPPTLGTSGPRSNRCEVIVACAALGPAPFTPVSPAGFSRASAAAAVIRMKCKQFLTGSEPRETAATSLQPTLGTRLQWPRSHGRLHWRRPCYRREGRTRAGHDGDSVRRSPQGTGGGRRLRLRRRLQAGILAAVPRGGLPNHRAEREPDRLANGKLFSWKLGTPARAAQANRISSSGFDKSGKDCHNALRMTLCYLAYPRCDPTTGHLPPVCDSMRRSALLACTPALGEFRDKSVILAELPEERFSDNSIDCYPDNNPVPENPVVGGEILPDDEVANNTGVELTPAPDAVALASNDSDNAENKVRPAAGPPPGALTPSAVTVTVTEPLSPFTVPPDIGGISPAVDPTTNTSSASIGIPSTSKNSITPGNTTQAVTTGTGSGERICSNSDLIFFYGDCLANGTRTIECSLRPDVQCKDVWMLTKKVHVEQCG</sequence>
<feature type="region of interest" description="Disordered" evidence="1">
    <location>
        <begin position="136"/>
        <end position="158"/>
    </location>
</feature>
<dbReference type="EMBL" id="JAEFCI010004146">
    <property type="protein sequence ID" value="KAG5461136.1"/>
    <property type="molecule type" value="Genomic_DNA"/>
</dbReference>
<dbReference type="InterPro" id="IPR036790">
    <property type="entry name" value="Frizzled_dom_sf"/>
</dbReference>
<dbReference type="Proteomes" id="UP000673691">
    <property type="component" value="Unassembled WGS sequence"/>
</dbReference>